<evidence type="ECO:0000313" key="3">
    <source>
        <dbReference type="Proteomes" id="UP001362999"/>
    </source>
</evidence>
<feature type="compositionally biased region" description="Basic and acidic residues" evidence="1">
    <location>
        <begin position="290"/>
        <end position="310"/>
    </location>
</feature>
<evidence type="ECO:0000313" key="2">
    <source>
        <dbReference type="EMBL" id="KAK6971427.1"/>
    </source>
</evidence>
<feature type="compositionally biased region" description="Polar residues" evidence="1">
    <location>
        <begin position="137"/>
        <end position="148"/>
    </location>
</feature>
<dbReference type="Proteomes" id="UP001362999">
    <property type="component" value="Unassembled WGS sequence"/>
</dbReference>
<sequence length="435" mass="47717">MSSDRVQAHWDRILSAPPSMEELASDFPGYSFDTSGWGEDQEIEARVPMSNTPSHPKVDLTSFATPQRGLPTLDTAYITPLNDLNSFPPFPPINADEQHQQLPYVPAALRAQHLSGAAEKYLADVGVDAGTRWRQQMAASDDNVQQAVGNGGGEERGEKAKEKKRGRPKKDKENDSCDGDSGNKKTFTGDDLIMIARAAIDVNPFIAPHGQKGSAWQQVVDNLEAQNFRHKTISAASIQHKVEAMISFKKNPNGKHKNLANVIGEGTSASITIGALLERLETNFDAAKDKSDEAKAKLKKKNDEDRDGGEAIRQASMGGLRKRARSPASDDDTDHDVGTPRSRPADSSLDALDSDSDDSPAKGKKPSKRRRGMRRSHSGDADDLLALMKVENERRAVHDKRVAESLETFVSDSREQKKEFTSLLRELVANDRKAE</sequence>
<comment type="caution">
    <text evidence="2">The sequence shown here is derived from an EMBL/GenBank/DDBJ whole genome shotgun (WGS) entry which is preliminary data.</text>
</comment>
<feature type="compositionally biased region" description="Basic residues" evidence="1">
    <location>
        <begin position="362"/>
        <end position="376"/>
    </location>
</feature>
<proteinExistence type="predicted"/>
<reference evidence="2 3" key="1">
    <citation type="journal article" date="2024" name="J Genomics">
        <title>Draft genome sequencing and assembly of Favolaschia claudopus CIRM-BRFM 2984 isolated from oak limbs.</title>
        <authorList>
            <person name="Navarro D."/>
            <person name="Drula E."/>
            <person name="Chaduli D."/>
            <person name="Cazenave R."/>
            <person name="Ahrendt S."/>
            <person name="Wang J."/>
            <person name="Lipzen A."/>
            <person name="Daum C."/>
            <person name="Barry K."/>
            <person name="Grigoriev I.V."/>
            <person name="Favel A."/>
            <person name="Rosso M.N."/>
            <person name="Martin F."/>
        </authorList>
    </citation>
    <scope>NUCLEOTIDE SEQUENCE [LARGE SCALE GENOMIC DNA]</scope>
    <source>
        <strain evidence="2 3">CIRM-BRFM 2984</strain>
    </source>
</reference>
<feature type="region of interest" description="Disordered" evidence="1">
    <location>
        <begin position="290"/>
        <end position="385"/>
    </location>
</feature>
<feature type="region of interest" description="Disordered" evidence="1">
    <location>
        <begin position="137"/>
        <end position="184"/>
    </location>
</feature>
<name>A0AAV9Z4E3_9AGAR</name>
<protein>
    <submittedName>
        <fullName evidence="2">Uncharacterized protein</fullName>
    </submittedName>
</protein>
<organism evidence="2 3">
    <name type="scientific">Favolaschia claudopus</name>
    <dbReference type="NCBI Taxonomy" id="2862362"/>
    <lineage>
        <taxon>Eukaryota</taxon>
        <taxon>Fungi</taxon>
        <taxon>Dikarya</taxon>
        <taxon>Basidiomycota</taxon>
        <taxon>Agaricomycotina</taxon>
        <taxon>Agaricomycetes</taxon>
        <taxon>Agaricomycetidae</taxon>
        <taxon>Agaricales</taxon>
        <taxon>Marasmiineae</taxon>
        <taxon>Mycenaceae</taxon>
        <taxon>Favolaschia</taxon>
    </lineage>
</organism>
<dbReference type="AlphaFoldDB" id="A0AAV9Z4E3"/>
<accession>A0AAV9Z4E3</accession>
<dbReference type="EMBL" id="JAWWNJ010000212">
    <property type="protein sequence ID" value="KAK6971427.1"/>
    <property type="molecule type" value="Genomic_DNA"/>
</dbReference>
<gene>
    <name evidence="2" type="ORF">R3P38DRAFT_3242393</name>
</gene>
<keyword evidence="3" id="KW-1185">Reference proteome</keyword>
<evidence type="ECO:0000256" key="1">
    <source>
        <dbReference type="SAM" id="MobiDB-lite"/>
    </source>
</evidence>